<accession>A0ABY4JJS6</accession>
<dbReference type="EMBL" id="CP096034">
    <property type="protein sequence ID" value="UPM52967.1"/>
    <property type="molecule type" value="Genomic_DNA"/>
</dbReference>
<sequence length="66" mass="7280">MSVFDNFYRSPGPSCGCGGSGIGTWQSSGYVQGYPIYSQSGYLHGGYYNPYGRRWQFIPGIGWVVI</sequence>
<reference evidence="1 2" key="1">
    <citation type="submission" date="2022-04" db="EMBL/GenBank/DDBJ databases">
        <title>Mechanism of arsenic methylation and mitigation arsenic toxicity by Bacillus sp. LH14 from an Arsenic-Contaminated Paddy Soil.</title>
        <authorList>
            <person name="Wang D."/>
        </authorList>
    </citation>
    <scope>NUCLEOTIDE SEQUENCE [LARGE SCALE GENOMIC DNA]</scope>
    <source>
        <strain evidence="1 2">LH14</strain>
    </source>
</reference>
<proteinExistence type="predicted"/>
<name>A0ABY4JJS6_9BACI</name>
<protein>
    <submittedName>
        <fullName evidence="1">Uncharacterized protein</fullName>
    </submittedName>
</protein>
<dbReference type="RefSeq" id="WP_248266308.1">
    <property type="nucleotide sequence ID" value="NZ_CP096034.1"/>
</dbReference>
<organism evidence="1 2">
    <name type="scientific">Gottfriedia acidiceleris</name>
    <dbReference type="NCBI Taxonomy" id="371036"/>
    <lineage>
        <taxon>Bacteria</taxon>
        <taxon>Bacillati</taxon>
        <taxon>Bacillota</taxon>
        <taxon>Bacilli</taxon>
        <taxon>Bacillales</taxon>
        <taxon>Bacillaceae</taxon>
        <taxon>Gottfriedia</taxon>
    </lineage>
</organism>
<evidence type="ECO:0000313" key="1">
    <source>
        <dbReference type="EMBL" id="UPM52967.1"/>
    </source>
</evidence>
<dbReference type="Proteomes" id="UP000830639">
    <property type="component" value="Chromosome"/>
</dbReference>
<evidence type="ECO:0000313" key="2">
    <source>
        <dbReference type="Proteomes" id="UP000830639"/>
    </source>
</evidence>
<keyword evidence="2" id="KW-1185">Reference proteome</keyword>
<gene>
    <name evidence="1" type="ORF">MY490_14180</name>
</gene>